<dbReference type="AlphaFoldDB" id="A0ABD6BWS1"/>
<name>A0ABD6BWS1_9EURY</name>
<dbReference type="Gene3D" id="2.130.10.10">
    <property type="entry name" value="YVTN repeat-like/Quinoprotein amine dehydrogenase"/>
    <property type="match status" value="1"/>
</dbReference>
<keyword evidence="2" id="KW-1185">Reference proteome</keyword>
<evidence type="ECO:0000313" key="2">
    <source>
        <dbReference type="Proteomes" id="UP001597139"/>
    </source>
</evidence>
<dbReference type="InterPro" id="IPR015943">
    <property type="entry name" value="WD40/YVTN_repeat-like_dom_sf"/>
</dbReference>
<gene>
    <name evidence="1" type="ORF">ACFSAU_15345</name>
</gene>
<organism evidence="1 2">
    <name type="scientific">Halolamina litorea</name>
    <dbReference type="NCBI Taxonomy" id="1515593"/>
    <lineage>
        <taxon>Archaea</taxon>
        <taxon>Methanobacteriati</taxon>
        <taxon>Methanobacteriota</taxon>
        <taxon>Stenosarchaea group</taxon>
        <taxon>Halobacteria</taxon>
        <taxon>Halobacteriales</taxon>
        <taxon>Haloferacaceae</taxon>
    </lineage>
</organism>
<dbReference type="SUPFAM" id="SSF110296">
    <property type="entry name" value="Oligoxyloglucan reducing end-specific cellobiohydrolase"/>
    <property type="match status" value="1"/>
</dbReference>
<protein>
    <recommendedName>
        <fullName evidence="3">Photosynthesis system II assembly factor Ycf48/Hcf136-like domain-containing protein</fullName>
    </recommendedName>
</protein>
<comment type="caution">
    <text evidence="1">The sequence shown here is derived from an EMBL/GenBank/DDBJ whole genome shotgun (WGS) entry which is preliminary data.</text>
</comment>
<evidence type="ECO:0008006" key="3">
    <source>
        <dbReference type="Google" id="ProtNLM"/>
    </source>
</evidence>
<reference evidence="1 2" key="1">
    <citation type="journal article" date="2019" name="Int. J. Syst. Evol. Microbiol.">
        <title>The Global Catalogue of Microorganisms (GCM) 10K type strain sequencing project: providing services to taxonomists for standard genome sequencing and annotation.</title>
        <authorList>
            <consortium name="The Broad Institute Genomics Platform"/>
            <consortium name="The Broad Institute Genome Sequencing Center for Infectious Disease"/>
            <person name="Wu L."/>
            <person name="Ma J."/>
        </authorList>
    </citation>
    <scope>NUCLEOTIDE SEQUENCE [LARGE SCALE GENOMIC DNA]</scope>
    <source>
        <strain evidence="1 2">CGMCC 1.12859</strain>
    </source>
</reference>
<dbReference type="InterPro" id="IPR006311">
    <property type="entry name" value="TAT_signal"/>
</dbReference>
<sequence length="335" mass="34432">MGGRYTRRRVLEATGVAGLGGVLGTASTAVAKQSWRRVESPTGSSLTGAEYTSNGAYASGEGGAIIRRTDGDEWVTVVNSGPTGQSKTLNGGAVTDDAERYWVAGNSGVIGEYDTETATLYDHSKPLGIGSAFSSIGVSGDAGDERIYLGKASGEVLIGTRTEDGGIDWMLSDTGSGYDVQAVDFQLGSGEGYVSTSGGSVYWTADAGGSWSRVGVDASQTGYTAVLTEDRTTPNHVYVGGGGGRILRLDCDCNIWTPTEAGSKRIHSLESNNKGERFLGAGGSGRIYHKADASDGAGWKVTNTSTGNALLAAAPADKGSEVDIVVGNSGTIIER</sequence>
<accession>A0ABD6BWS1</accession>
<proteinExistence type="predicted"/>
<dbReference type="PROSITE" id="PS51318">
    <property type="entry name" value="TAT"/>
    <property type="match status" value="1"/>
</dbReference>
<dbReference type="RefSeq" id="WP_267644974.1">
    <property type="nucleotide sequence ID" value="NZ_JANHGR010000001.1"/>
</dbReference>
<evidence type="ECO:0000313" key="1">
    <source>
        <dbReference type="EMBL" id="MFD1568869.1"/>
    </source>
</evidence>
<dbReference type="EMBL" id="JBHUCZ010000022">
    <property type="protein sequence ID" value="MFD1568869.1"/>
    <property type="molecule type" value="Genomic_DNA"/>
</dbReference>
<dbReference type="Proteomes" id="UP001597139">
    <property type="component" value="Unassembled WGS sequence"/>
</dbReference>